<dbReference type="GeneID" id="94336417"/>
<feature type="compositionally biased region" description="Basic residues" evidence="6">
    <location>
        <begin position="207"/>
        <end position="216"/>
    </location>
</feature>
<comment type="caution">
    <text evidence="7">The sequence shown here is derived from an EMBL/GenBank/DDBJ whole genome shotgun (WGS) entry which is preliminary data.</text>
</comment>
<evidence type="ECO:0000313" key="7">
    <source>
        <dbReference type="EMBL" id="KAK2196870.1"/>
    </source>
</evidence>
<dbReference type="GO" id="GO:0005634">
    <property type="term" value="C:nucleus"/>
    <property type="evidence" value="ECO:0007669"/>
    <property type="project" value="UniProtKB-SubCell"/>
</dbReference>
<name>A0AAD9UPJ8_9APIC</name>
<keyword evidence="4 5" id="KW-0539">Nucleus</keyword>
<evidence type="ECO:0000256" key="4">
    <source>
        <dbReference type="ARBA" id="ARBA00023242"/>
    </source>
</evidence>
<feature type="region of interest" description="Disordered" evidence="6">
    <location>
        <begin position="190"/>
        <end position="218"/>
    </location>
</feature>
<accession>A0AAD9UPJ8</accession>
<protein>
    <recommendedName>
        <fullName evidence="5">Ribosome biogenesis regulatory protein</fullName>
    </recommendedName>
</protein>
<comment type="similarity">
    <text evidence="2 5">Belongs to the RRS1 family.</text>
</comment>
<dbReference type="AlphaFoldDB" id="A0AAD9UPJ8"/>
<sequence length="246" mass="28419">MDENTDNLDYCIANLAAVDTRPFSNTCADDGSLETITQRNVQLLVKRIFALDRTKNEDGTFANLPKDPTFQIPRMYPLPKPKTKTRWQLFAEMRGIKKQKRSRIVYDEAKKDWVPRWGYKSKNKGPTAEPPIVELKPGEMPTDVDPFTERERSKKIQKTRQKLRELRNKAESQHMVSKLVNNMKLASVSTRSAGKFNPKQKAVKQNPKAKKVKTKQPKIISRKVTDKSLKDEKNSYLRSIKMLNLT</sequence>
<dbReference type="KEGG" id="bdw:94336417"/>
<evidence type="ECO:0000313" key="8">
    <source>
        <dbReference type="Proteomes" id="UP001214638"/>
    </source>
</evidence>
<evidence type="ECO:0000256" key="3">
    <source>
        <dbReference type="ARBA" id="ARBA00022517"/>
    </source>
</evidence>
<feature type="compositionally biased region" description="Low complexity" evidence="6">
    <location>
        <begin position="197"/>
        <end position="206"/>
    </location>
</feature>
<dbReference type="EMBL" id="JALLKP010000002">
    <property type="protein sequence ID" value="KAK2196870.1"/>
    <property type="molecule type" value="Genomic_DNA"/>
</dbReference>
<evidence type="ECO:0000256" key="2">
    <source>
        <dbReference type="ARBA" id="ARBA00010077"/>
    </source>
</evidence>
<dbReference type="RefSeq" id="XP_067803712.1">
    <property type="nucleotide sequence ID" value="XM_067947148.1"/>
</dbReference>
<reference evidence="7" key="1">
    <citation type="journal article" date="2023" name="Nat. Microbiol.">
        <title>Babesia duncani multi-omics identifies virulence factors and drug targets.</title>
        <authorList>
            <person name="Singh P."/>
            <person name="Lonardi S."/>
            <person name="Liang Q."/>
            <person name="Vydyam P."/>
            <person name="Khabirova E."/>
            <person name="Fang T."/>
            <person name="Gihaz S."/>
            <person name="Thekkiniath J."/>
            <person name="Munshi M."/>
            <person name="Abel S."/>
            <person name="Ciampossin L."/>
            <person name="Batugedara G."/>
            <person name="Gupta M."/>
            <person name="Lu X.M."/>
            <person name="Lenz T."/>
            <person name="Chakravarty S."/>
            <person name="Cornillot E."/>
            <person name="Hu Y."/>
            <person name="Ma W."/>
            <person name="Gonzalez L.M."/>
            <person name="Sanchez S."/>
            <person name="Estrada K."/>
            <person name="Sanchez-Flores A."/>
            <person name="Montero E."/>
            <person name="Harb O.S."/>
            <person name="Le Roch K.G."/>
            <person name="Mamoun C.B."/>
        </authorList>
    </citation>
    <scope>NUCLEOTIDE SEQUENCE</scope>
    <source>
        <strain evidence="7">WA1</strain>
    </source>
</reference>
<dbReference type="GO" id="GO:0042254">
    <property type="term" value="P:ribosome biogenesis"/>
    <property type="evidence" value="ECO:0007669"/>
    <property type="project" value="UniProtKB-KW"/>
</dbReference>
<dbReference type="InterPro" id="IPR007023">
    <property type="entry name" value="Ribosom_reg"/>
</dbReference>
<keyword evidence="8" id="KW-1185">Reference proteome</keyword>
<evidence type="ECO:0000256" key="5">
    <source>
        <dbReference type="RuleBase" id="RU364132"/>
    </source>
</evidence>
<dbReference type="Pfam" id="PF04939">
    <property type="entry name" value="RRS1"/>
    <property type="match status" value="1"/>
</dbReference>
<comment type="function">
    <text evidence="5">Involved in ribosomal large subunit assembly.</text>
</comment>
<comment type="subcellular location">
    <subcellularLocation>
        <location evidence="1 5">Nucleus</location>
    </subcellularLocation>
</comment>
<gene>
    <name evidence="7" type="ORF">BdWA1_002119</name>
</gene>
<evidence type="ECO:0000256" key="1">
    <source>
        <dbReference type="ARBA" id="ARBA00004123"/>
    </source>
</evidence>
<keyword evidence="3 5" id="KW-0690">Ribosome biogenesis</keyword>
<organism evidence="7 8">
    <name type="scientific">Babesia duncani</name>
    <dbReference type="NCBI Taxonomy" id="323732"/>
    <lineage>
        <taxon>Eukaryota</taxon>
        <taxon>Sar</taxon>
        <taxon>Alveolata</taxon>
        <taxon>Apicomplexa</taxon>
        <taxon>Aconoidasida</taxon>
        <taxon>Piroplasmida</taxon>
        <taxon>Babesiidae</taxon>
        <taxon>Babesia</taxon>
    </lineage>
</organism>
<proteinExistence type="inferred from homology"/>
<dbReference type="Proteomes" id="UP001214638">
    <property type="component" value="Unassembled WGS sequence"/>
</dbReference>
<feature type="region of interest" description="Disordered" evidence="6">
    <location>
        <begin position="122"/>
        <end position="155"/>
    </location>
</feature>
<evidence type="ECO:0000256" key="6">
    <source>
        <dbReference type="SAM" id="MobiDB-lite"/>
    </source>
</evidence>